<dbReference type="GO" id="GO:0005829">
    <property type="term" value="C:cytosol"/>
    <property type="evidence" value="ECO:0007669"/>
    <property type="project" value="TreeGrafter"/>
</dbReference>
<evidence type="ECO:0000256" key="2">
    <source>
        <dbReference type="ARBA" id="ARBA00006562"/>
    </source>
</evidence>
<reference evidence="9 10" key="1">
    <citation type="journal article" date="2015" name="Environ. Microbiol.">
        <title>Metagenome sequence of Elaphomyces granulatus from sporocarp tissue reveals Ascomycota ectomycorrhizal fingerprints of genome expansion and a Proteobacteria-rich microbiome.</title>
        <authorList>
            <person name="Quandt C.A."/>
            <person name="Kohler A."/>
            <person name="Hesse C.N."/>
            <person name="Sharpton T.J."/>
            <person name="Martin F."/>
            <person name="Spatafora J.W."/>
        </authorList>
    </citation>
    <scope>NUCLEOTIDE SEQUENCE [LARGE SCALE GENOMIC DNA]</scope>
    <source>
        <strain evidence="9 10">OSC145934</strain>
    </source>
</reference>
<dbReference type="GO" id="GO:0003723">
    <property type="term" value="F:RNA binding"/>
    <property type="evidence" value="ECO:0007669"/>
    <property type="project" value="UniProtKB-KW"/>
</dbReference>
<evidence type="ECO:0000256" key="1">
    <source>
        <dbReference type="ARBA" id="ARBA00001968"/>
    </source>
</evidence>
<dbReference type="Pfam" id="PF08652">
    <property type="entry name" value="RAI1"/>
    <property type="match status" value="1"/>
</dbReference>
<evidence type="ECO:0000256" key="7">
    <source>
        <dbReference type="RuleBase" id="RU367113"/>
    </source>
</evidence>
<comment type="similarity">
    <text evidence="2 7">Belongs to the DXO/Dom3Z family.</text>
</comment>
<comment type="catalytic activity">
    <reaction evidence="4">
        <text>a 5'-end triphospho-ribonucleoside in mRNA + H2O = a 5'-end phospho-ribonucleoside in mRNA + diphosphate + H(+)</text>
        <dbReference type="Rhea" id="RHEA:78683"/>
        <dbReference type="Rhea" id="RHEA-COMP:15692"/>
        <dbReference type="Rhea" id="RHEA-COMP:17164"/>
        <dbReference type="ChEBI" id="CHEBI:15377"/>
        <dbReference type="ChEBI" id="CHEBI:15378"/>
        <dbReference type="ChEBI" id="CHEBI:33019"/>
        <dbReference type="ChEBI" id="CHEBI:138282"/>
        <dbReference type="ChEBI" id="CHEBI:167618"/>
    </reaction>
    <physiologicalReaction direction="left-to-right" evidence="4">
        <dbReference type="Rhea" id="RHEA:78684"/>
    </physiologicalReaction>
</comment>
<name>A0A232LSU5_9EURO</name>
<dbReference type="GO" id="GO:0046872">
    <property type="term" value="F:metal ion binding"/>
    <property type="evidence" value="ECO:0007669"/>
    <property type="project" value="UniProtKB-KW"/>
</dbReference>
<keyword evidence="7" id="KW-0539">Nucleus</keyword>
<evidence type="ECO:0000256" key="5">
    <source>
        <dbReference type="ARBA" id="ARBA00046211"/>
    </source>
</evidence>
<evidence type="ECO:0000256" key="4">
    <source>
        <dbReference type="ARBA" id="ARBA00044692"/>
    </source>
</evidence>
<keyword evidence="10" id="KW-1185">Reference proteome</keyword>
<accession>A0A232LSU5</accession>
<dbReference type="GO" id="GO:0140432">
    <property type="term" value="F:5'-hydroxyl dinucleotide hydrolase activity"/>
    <property type="evidence" value="ECO:0007669"/>
    <property type="project" value="EnsemblFungi"/>
</dbReference>
<protein>
    <recommendedName>
        <fullName evidence="7">Decapping nuclease</fullName>
        <ecNumber evidence="7">3.6.1.-</ecNumber>
    </recommendedName>
</protein>
<dbReference type="EC" id="3.6.1.-" evidence="7"/>
<evidence type="ECO:0000256" key="3">
    <source>
        <dbReference type="ARBA" id="ARBA00044676"/>
    </source>
</evidence>
<dbReference type="GO" id="GO:0034353">
    <property type="term" value="F:mRNA 5'-diphosphatase activity"/>
    <property type="evidence" value="ECO:0007669"/>
    <property type="project" value="EnsemblFungi"/>
</dbReference>
<dbReference type="GO" id="GO:0005634">
    <property type="term" value="C:nucleus"/>
    <property type="evidence" value="ECO:0007669"/>
    <property type="project" value="UniProtKB-SubCell"/>
</dbReference>
<dbReference type="GO" id="GO:0110155">
    <property type="term" value="P:NAD-cap decapping"/>
    <property type="evidence" value="ECO:0007669"/>
    <property type="project" value="EnsemblFungi"/>
</dbReference>
<keyword evidence="7" id="KW-0694">RNA-binding</keyword>
<dbReference type="Proteomes" id="UP000243515">
    <property type="component" value="Unassembled WGS sequence"/>
</dbReference>
<dbReference type="PANTHER" id="PTHR12395:SF9">
    <property type="entry name" value="DECAPPING AND EXORIBONUCLEASE PROTEIN"/>
    <property type="match status" value="1"/>
</dbReference>
<dbReference type="AlphaFoldDB" id="A0A232LSU5"/>
<evidence type="ECO:0000259" key="8">
    <source>
        <dbReference type="Pfam" id="PF08652"/>
    </source>
</evidence>
<feature type="domain" description="RAI1-like" evidence="8">
    <location>
        <begin position="49"/>
        <end position="389"/>
    </location>
</feature>
<comment type="caution">
    <text evidence="9">The sequence shown here is derived from an EMBL/GenBank/DDBJ whole genome shotgun (WGS) entry which is preliminary data.</text>
</comment>
<dbReference type="PANTHER" id="PTHR12395">
    <property type="entry name" value="DOM-3 RELATED"/>
    <property type="match status" value="1"/>
</dbReference>
<evidence type="ECO:0000256" key="6">
    <source>
        <dbReference type="ARBA" id="ARBA00048124"/>
    </source>
</evidence>
<comment type="subcellular location">
    <subcellularLocation>
        <location evidence="7">Nucleus</location>
    </subcellularLocation>
</comment>
<comment type="catalytic activity">
    <reaction evidence="6">
        <text>a 5'-end NAD(+)-phospho-ribonucleoside in mRNA + H2O = a 5'-end phospho-ribonucleoside in mRNA + NAD(+) + H(+)</text>
        <dbReference type="Rhea" id="RHEA:60880"/>
        <dbReference type="Rhea" id="RHEA-COMP:15692"/>
        <dbReference type="Rhea" id="RHEA-COMP:15698"/>
        <dbReference type="ChEBI" id="CHEBI:15377"/>
        <dbReference type="ChEBI" id="CHEBI:15378"/>
        <dbReference type="ChEBI" id="CHEBI:57540"/>
        <dbReference type="ChEBI" id="CHEBI:138282"/>
        <dbReference type="ChEBI" id="CHEBI:144029"/>
    </reaction>
    <physiologicalReaction direction="left-to-right" evidence="6">
        <dbReference type="Rhea" id="RHEA:60881"/>
    </physiologicalReaction>
</comment>
<keyword evidence="7" id="KW-0378">Hydrolase</keyword>
<dbReference type="EMBL" id="NPHW01004974">
    <property type="protein sequence ID" value="OXV07251.1"/>
    <property type="molecule type" value="Genomic_DNA"/>
</dbReference>
<organism evidence="9 10">
    <name type="scientific">Elaphomyces granulatus</name>
    <dbReference type="NCBI Taxonomy" id="519963"/>
    <lineage>
        <taxon>Eukaryota</taxon>
        <taxon>Fungi</taxon>
        <taxon>Dikarya</taxon>
        <taxon>Ascomycota</taxon>
        <taxon>Pezizomycotina</taxon>
        <taxon>Eurotiomycetes</taxon>
        <taxon>Eurotiomycetidae</taxon>
        <taxon>Eurotiales</taxon>
        <taxon>Elaphomycetaceae</taxon>
        <taxon>Elaphomyces</taxon>
    </lineage>
</organism>
<evidence type="ECO:0000313" key="10">
    <source>
        <dbReference type="Proteomes" id="UP000243515"/>
    </source>
</evidence>
<keyword evidence="7" id="KW-0540">Nuclease</keyword>
<comment type="function">
    <text evidence="5">Decapping enzyme for NAD-capped RNAs: specifically hydrolyzes the nicotinamide adenine dinucleotide (NAD) cap from a subset of RNAs by removing the entire NAD moiety from the 5'-end of an NAD-capped RNA. The NAD-cap is present at the 5'-end of some RNAs and snoRNAs. In contrast to the canonical 5'-end N7 methylguanosine (m7G) cap, the NAD cap promotes mRNA decay. Also acts as a non-canonical decapping enzyme that removes the entire cap structure of m7G capped or incompletely capped RNAs. Has decapping activity toward incomplete 5'-end m7G cap mRNAs such as unmethylated 5'-end-capped RNA (cap0), while it has no activity toward 2'-O-ribose methylated m7G cap (cap1). Also possesses RNA 5'-pyrophosphohydrolase activity by hydrolyzing the 5'-end triphosphate to release pyrophosphates. Stimulates exoribonuclease activity of Rat1, allowing it to degrade RNAs with stable secondary structure more effectively.</text>
</comment>
<comment type="catalytic activity">
    <reaction evidence="3">
        <text>a 5'-end (N(7)-methyl 5'-triphosphoguanosine)-ribonucleoside-ribonucleotide in mRNA + H2O = a (N(7)-methyl 5'-triphosphoguanosine)-nucleoside + a 5'-end phospho-ribonucleoside in mRNA + H(+)</text>
        <dbReference type="Rhea" id="RHEA:66928"/>
        <dbReference type="Rhea" id="RHEA-COMP:15692"/>
        <dbReference type="Rhea" id="RHEA-COMP:17313"/>
        <dbReference type="ChEBI" id="CHEBI:15377"/>
        <dbReference type="ChEBI" id="CHEBI:15378"/>
        <dbReference type="ChEBI" id="CHEBI:138282"/>
        <dbReference type="ChEBI" id="CHEBI:172876"/>
        <dbReference type="ChEBI" id="CHEBI:172877"/>
    </reaction>
    <physiologicalReaction direction="left-to-right" evidence="3">
        <dbReference type="Rhea" id="RHEA:66929"/>
    </physiologicalReaction>
</comment>
<dbReference type="InterPro" id="IPR039039">
    <property type="entry name" value="RAI1-like_fam"/>
</dbReference>
<sequence>MQKQEAYIFKTDIFSNPSSLMKCLFSTMKLRAFDIQPLEQFASSNAAIRRPKEIACFSYDEDHRLHLDESSLRYYYPPRLPADLNHGFESFEKLDDAADEHLDALLDTIIAFEKETGAKCEADIITWRGMMTKACGACSKEAESRFEMNATFFQGTLFIEENNAYKHEQKRIQQNQRAPPGMASQDRMTFWGYKFETLSVIPDIWDATPRSFIESRGDHTVNNKAQYCSVVRTGIGKIKLVIGGEVDAVWDCKPDKADDPINWVELKTTAEICNDRDLAKYEQKLLKFWAQSFLLGVPKIIVGFRDRDGRLLRLEELETHSIPGEVSKSGRGSWDGNICINFAAAFLDWLKAIVNDEGTWRIRKLERSRIIEVFKVEETGHGDILSPAFIEWRTNT</sequence>
<evidence type="ECO:0000313" key="9">
    <source>
        <dbReference type="EMBL" id="OXV07251.1"/>
    </source>
</evidence>
<proteinExistence type="inferred from homology"/>
<keyword evidence="7" id="KW-0479">Metal-binding</keyword>
<dbReference type="OrthoDB" id="5853397at2759"/>
<keyword evidence="7" id="KW-0547">Nucleotide-binding</keyword>
<comment type="cofactor">
    <cofactor evidence="1 7">
        <name>a divalent metal cation</name>
        <dbReference type="ChEBI" id="CHEBI:60240"/>
    </cofactor>
</comment>
<gene>
    <name evidence="9" type="ORF">Egran_04984</name>
</gene>
<dbReference type="GO" id="GO:0000956">
    <property type="term" value="P:nuclear-transcribed mRNA catabolic process"/>
    <property type="evidence" value="ECO:0007669"/>
    <property type="project" value="EnsemblFungi"/>
</dbReference>
<dbReference type="GO" id="GO:0019003">
    <property type="term" value="F:GDP binding"/>
    <property type="evidence" value="ECO:0007669"/>
    <property type="project" value="EnsemblFungi"/>
</dbReference>
<dbReference type="InterPro" id="IPR013961">
    <property type="entry name" value="RAI1"/>
</dbReference>
<dbReference type="GO" id="GO:1990174">
    <property type="term" value="F:phosphodiesterase decapping endonuclease activity"/>
    <property type="evidence" value="ECO:0007669"/>
    <property type="project" value="EnsemblFungi"/>
</dbReference>
<dbReference type="GO" id="GO:0110152">
    <property type="term" value="F:RNA NAD+-cap (NAD+-forming) hydrolase activity"/>
    <property type="evidence" value="ECO:0007669"/>
    <property type="project" value="EnsemblFungi"/>
</dbReference>